<dbReference type="Pfam" id="PF22767">
    <property type="entry name" value="ThcOx"/>
    <property type="match status" value="1"/>
</dbReference>
<dbReference type="CDD" id="cd02142">
    <property type="entry name" value="McbC_SagB-like_oxidoreductase"/>
    <property type="match status" value="1"/>
</dbReference>
<dbReference type="NCBIfam" id="TIGR03605">
    <property type="entry name" value="antibiot_sagB"/>
    <property type="match status" value="1"/>
</dbReference>
<dbReference type="InterPro" id="IPR020051">
    <property type="entry name" value="SagB-type_dehydrogenase"/>
</dbReference>
<dbReference type="PANTHER" id="PTHR43745">
    <property type="entry name" value="NITROREDUCTASE MJ1384-RELATED"/>
    <property type="match status" value="1"/>
</dbReference>
<dbReference type="InterPro" id="IPR000415">
    <property type="entry name" value="Nitroreductase-like"/>
</dbReference>
<accession>A0A678XBZ9</accession>
<evidence type="ECO:0000259" key="2">
    <source>
        <dbReference type="Pfam" id="PF00881"/>
    </source>
</evidence>
<evidence type="ECO:0000313" key="4">
    <source>
        <dbReference type="EMBL" id="AYU66227.1"/>
    </source>
</evidence>
<proteinExistence type="predicted"/>
<dbReference type="EMBL" id="MH025886">
    <property type="protein sequence ID" value="AYU66227.1"/>
    <property type="molecule type" value="Genomic_DNA"/>
</dbReference>
<feature type="region of interest" description="Disordered" evidence="1">
    <location>
        <begin position="278"/>
        <end position="304"/>
    </location>
</feature>
<feature type="domain" description="Nitroreductase" evidence="2">
    <location>
        <begin position="323"/>
        <end position="490"/>
    </location>
</feature>
<dbReference type="GO" id="GO:0016491">
    <property type="term" value="F:oxidoreductase activity"/>
    <property type="evidence" value="ECO:0007669"/>
    <property type="project" value="InterPro"/>
</dbReference>
<reference evidence="4" key="1">
    <citation type="submission" date="2018-03" db="EMBL/GenBank/DDBJ databases">
        <title>Multiplexed Activation and Characterization of a Cryptic Gene Cluster Reveal Two Series of Aromatic Polyketides Generated by a Divergent Biosynthetic Pathway.</title>
        <authorList>
            <person name="Ji Z.-Y."/>
            <person name="Nie Q.-Y."/>
            <person name="Yin Y."/>
            <person name="Zhang M."/>
            <person name="Pan H.-X."/>
            <person name="Hou X.-F."/>
            <person name="Tang G.-L."/>
        </authorList>
    </citation>
    <scope>NUCLEOTIDE SEQUENCE</scope>
    <source>
        <strain evidence="4">SP-371</strain>
    </source>
</reference>
<evidence type="ECO:0000256" key="1">
    <source>
        <dbReference type="SAM" id="MobiDB-lite"/>
    </source>
</evidence>
<protein>
    <submittedName>
        <fullName evidence="4">Uncharacterized protein</fullName>
    </submittedName>
</protein>
<dbReference type="Gene3D" id="3.40.109.10">
    <property type="entry name" value="NADH Oxidase"/>
    <property type="match status" value="1"/>
</dbReference>
<sequence>MLIGHLAGLQLTELWSLRDDTFVHFDCAPSAPPCPVVLDTRWGELRLDTPGPAVREALRRMRTGPVSLRNVVADFPESGRAAPGQALSTEASELLAVLDRIRHVVVRTLAVGSVPLLSVVPLSSQAGFAPQPLSPRRPARLSRFTVLRYARGALCLESPLSHHRAELLRPEASVLLARLCGTPVNAAAVPEEWGPAALPDAVVDTALSYLAAAGLAVLAETGGGPGAPPRFGEDHDPALLAWSPDDLLLHSRSRLGRHDGDVGATFEHAARLPAEPVVKPSHGTRRTLPLPRPEPDGAGRDGTAFSTVLERGPSLPVGAGELTRDQIGSLLYQAARVRSVFAPGRGAPEGYLHSERPYSSLGDTYALELYLLFPPERKNVWPAPGAYHYDPAAHALEKMDEVPEALAELAVLAQAEGQLADPPELLITITARFGRASGRFSGIAYASVLKDVGALQQTLSLVATALGLGSCALAIGDADAAARALGLDWRTESSVGEFLIGAPVPAGTAAEPGTA</sequence>
<dbReference type="InterPro" id="IPR052544">
    <property type="entry name" value="Bacteriocin_Proc_Enz"/>
</dbReference>
<feature type="domain" description="Cyanobactin oxidase ThcOx second" evidence="3">
    <location>
        <begin position="140"/>
        <end position="259"/>
    </location>
</feature>
<dbReference type="SUPFAM" id="SSF55469">
    <property type="entry name" value="FMN-dependent nitroreductase-like"/>
    <property type="match status" value="1"/>
</dbReference>
<organism evidence="4">
    <name type="scientific">Streptomyces aureus</name>
    <dbReference type="NCBI Taxonomy" id="193461"/>
    <lineage>
        <taxon>Bacteria</taxon>
        <taxon>Bacillati</taxon>
        <taxon>Actinomycetota</taxon>
        <taxon>Actinomycetes</taxon>
        <taxon>Kitasatosporales</taxon>
        <taxon>Streptomycetaceae</taxon>
        <taxon>Streptomyces</taxon>
    </lineage>
</organism>
<dbReference type="AlphaFoldDB" id="A0A678XBZ9"/>
<dbReference type="Pfam" id="PF00881">
    <property type="entry name" value="Nitroreductase"/>
    <property type="match status" value="1"/>
</dbReference>
<dbReference type="InterPro" id="IPR029479">
    <property type="entry name" value="Nitroreductase"/>
</dbReference>
<evidence type="ECO:0000259" key="3">
    <source>
        <dbReference type="Pfam" id="PF22767"/>
    </source>
</evidence>
<dbReference type="InterPro" id="IPR054488">
    <property type="entry name" value="ThcOx_dom2"/>
</dbReference>
<dbReference type="PANTHER" id="PTHR43745:SF2">
    <property type="entry name" value="NITROREDUCTASE MJ1384-RELATED"/>
    <property type="match status" value="1"/>
</dbReference>
<name>A0A678XBZ9_9ACTN</name>